<dbReference type="Gene3D" id="3.40.1030.10">
    <property type="entry name" value="Nucleoside phosphorylase/phosphoribosyltransferase catalytic domain"/>
    <property type="match status" value="1"/>
</dbReference>
<comment type="function">
    <text evidence="3">Catalyzes the transfer of the phosphoribosyl group of 5-phosphorylribose-1-pyrophosphate (PRPP) to anthranilate to yield N-(5'-phosphoribosyl)-anthranilate (PRA).</text>
</comment>
<accession>A0ABV7ZFB9</accession>
<dbReference type="InterPro" id="IPR017459">
    <property type="entry name" value="Glycosyl_Trfase_fam3_N_dom"/>
</dbReference>
<keyword evidence="1 3" id="KW-0328">Glycosyltransferase</keyword>
<dbReference type="Gene3D" id="1.20.970.10">
    <property type="entry name" value="Transferase, Pyrimidine Nucleoside Phosphorylase, Chain C"/>
    <property type="match status" value="1"/>
</dbReference>
<keyword evidence="3" id="KW-0460">Magnesium</keyword>
<feature type="binding site" evidence="3">
    <location>
        <begin position="85"/>
        <end position="86"/>
    </location>
    <ligand>
        <name>5-phospho-alpha-D-ribose 1-diphosphate</name>
        <dbReference type="ChEBI" id="CHEBI:58017"/>
    </ligand>
</feature>
<dbReference type="InterPro" id="IPR035902">
    <property type="entry name" value="Nuc_phospho_transferase"/>
</dbReference>
<gene>
    <name evidence="3 6" type="primary">trpD</name>
    <name evidence="6" type="ORF">ACFOPX_01750</name>
</gene>
<evidence type="ECO:0000256" key="1">
    <source>
        <dbReference type="ARBA" id="ARBA00022676"/>
    </source>
</evidence>
<dbReference type="Proteomes" id="UP001595783">
    <property type="component" value="Unassembled WGS sequence"/>
</dbReference>
<dbReference type="InterPro" id="IPR005940">
    <property type="entry name" value="Anthranilate_Pribosyl_Tfrase"/>
</dbReference>
<comment type="caution">
    <text evidence="6">The sequence shown here is derived from an EMBL/GenBank/DDBJ whole genome shotgun (WGS) entry which is preliminary data.</text>
</comment>
<dbReference type="RefSeq" id="WP_104751511.1">
    <property type="nucleotide sequence ID" value="NZ_FZMF01000001.1"/>
</dbReference>
<dbReference type="PANTHER" id="PTHR43285">
    <property type="entry name" value="ANTHRANILATE PHOSPHORIBOSYLTRANSFERASE"/>
    <property type="match status" value="1"/>
</dbReference>
<comment type="pathway">
    <text evidence="3">Amino-acid biosynthesis; L-tryptophan biosynthesis; L-tryptophan from chorismate: step 2/5.</text>
</comment>
<evidence type="ECO:0000256" key="3">
    <source>
        <dbReference type="HAMAP-Rule" id="MF_00211"/>
    </source>
</evidence>
<dbReference type="HAMAP" id="MF_00211">
    <property type="entry name" value="TrpD"/>
    <property type="match status" value="1"/>
</dbReference>
<organism evidence="6 7">
    <name type="scientific">Helicobacter baculiformis</name>
    <dbReference type="NCBI Taxonomy" id="427351"/>
    <lineage>
        <taxon>Bacteria</taxon>
        <taxon>Pseudomonadati</taxon>
        <taxon>Campylobacterota</taxon>
        <taxon>Epsilonproteobacteria</taxon>
        <taxon>Campylobacterales</taxon>
        <taxon>Helicobacteraceae</taxon>
        <taxon>Helicobacter</taxon>
    </lineage>
</organism>
<comment type="catalytic activity">
    <reaction evidence="3">
        <text>N-(5-phospho-beta-D-ribosyl)anthranilate + diphosphate = 5-phospho-alpha-D-ribose 1-diphosphate + anthranilate</text>
        <dbReference type="Rhea" id="RHEA:11768"/>
        <dbReference type="ChEBI" id="CHEBI:16567"/>
        <dbReference type="ChEBI" id="CHEBI:18277"/>
        <dbReference type="ChEBI" id="CHEBI:33019"/>
        <dbReference type="ChEBI" id="CHEBI:58017"/>
        <dbReference type="EC" id="2.4.2.18"/>
    </reaction>
</comment>
<dbReference type="Pfam" id="PF02885">
    <property type="entry name" value="Glycos_trans_3N"/>
    <property type="match status" value="1"/>
</dbReference>
<feature type="binding site" evidence="3">
    <location>
        <position position="113"/>
    </location>
    <ligand>
        <name>anthranilate</name>
        <dbReference type="ChEBI" id="CHEBI:16567"/>
        <label>1</label>
    </ligand>
</feature>
<dbReference type="EMBL" id="JBHRZO010000009">
    <property type="protein sequence ID" value="MFC3847259.1"/>
    <property type="molecule type" value="Genomic_DNA"/>
</dbReference>
<dbReference type="GO" id="GO:0004048">
    <property type="term" value="F:anthranilate phosphoribosyltransferase activity"/>
    <property type="evidence" value="ECO:0007669"/>
    <property type="project" value="UniProtKB-EC"/>
</dbReference>
<dbReference type="PANTHER" id="PTHR43285:SF2">
    <property type="entry name" value="ANTHRANILATE PHOSPHORIBOSYLTRANSFERASE"/>
    <property type="match status" value="1"/>
</dbReference>
<reference evidence="7" key="1">
    <citation type="journal article" date="2019" name="Int. J. Syst. Evol. Microbiol.">
        <title>The Global Catalogue of Microorganisms (GCM) 10K type strain sequencing project: providing services to taxonomists for standard genome sequencing and annotation.</title>
        <authorList>
            <consortium name="The Broad Institute Genomics Platform"/>
            <consortium name="The Broad Institute Genome Sequencing Center for Infectious Disease"/>
            <person name="Wu L."/>
            <person name="Ma J."/>
        </authorList>
    </citation>
    <scope>NUCLEOTIDE SEQUENCE [LARGE SCALE GENOMIC DNA]</scope>
    <source>
        <strain evidence="7">CCUG 53816</strain>
    </source>
</reference>
<dbReference type="SUPFAM" id="SSF52418">
    <property type="entry name" value="Nucleoside phosphorylase/phosphoribosyltransferase catalytic domain"/>
    <property type="match status" value="1"/>
</dbReference>
<feature type="binding site" evidence="3">
    <location>
        <position position="82"/>
    </location>
    <ligand>
        <name>5-phospho-alpha-D-ribose 1-diphosphate</name>
        <dbReference type="ChEBI" id="CHEBI:58017"/>
    </ligand>
</feature>
<keyword evidence="3" id="KW-0822">Tryptophan biosynthesis</keyword>
<evidence type="ECO:0000313" key="6">
    <source>
        <dbReference type="EMBL" id="MFC3847259.1"/>
    </source>
</evidence>
<comment type="similarity">
    <text evidence="3">Belongs to the anthranilate phosphoribosyltransferase family.</text>
</comment>
<dbReference type="Pfam" id="PF00591">
    <property type="entry name" value="Glycos_transf_3"/>
    <property type="match status" value="1"/>
</dbReference>
<feature type="binding site" evidence="3">
    <location>
        <begin position="92"/>
        <end position="95"/>
    </location>
    <ligand>
        <name>5-phospho-alpha-D-ribose 1-diphosphate</name>
        <dbReference type="ChEBI" id="CHEBI:58017"/>
    </ligand>
</feature>
<feature type="binding site" evidence="3">
    <location>
        <position position="227"/>
    </location>
    <ligand>
        <name>Mg(2+)</name>
        <dbReference type="ChEBI" id="CHEBI:18420"/>
        <label>2</label>
    </ligand>
</feature>
<keyword evidence="3" id="KW-0479">Metal-binding</keyword>
<name>A0ABV7ZFB9_9HELI</name>
<dbReference type="SUPFAM" id="SSF47648">
    <property type="entry name" value="Nucleoside phosphorylase/phosphoribosyltransferase N-terminal domain"/>
    <property type="match status" value="1"/>
</dbReference>
<evidence type="ECO:0000313" key="7">
    <source>
        <dbReference type="Proteomes" id="UP001595783"/>
    </source>
</evidence>
<feature type="binding site" evidence="3">
    <location>
        <position position="122"/>
    </location>
    <ligand>
        <name>5-phospho-alpha-D-ribose 1-diphosphate</name>
        <dbReference type="ChEBI" id="CHEBI:58017"/>
    </ligand>
</feature>
<feature type="binding site" evidence="3">
    <location>
        <position position="82"/>
    </location>
    <ligand>
        <name>anthranilate</name>
        <dbReference type="ChEBI" id="CHEBI:16567"/>
        <label>1</label>
    </ligand>
</feature>
<evidence type="ECO:0000259" key="5">
    <source>
        <dbReference type="Pfam" id="PF02885"/>
    </source>
</evidence>
<feature type="domain" description="Glycosyl transferase family 3 N-terminal" evidence="5">
    <location>
        <begin position="12"/>
        <end position="65"/>
    </location>
</feature>
<keyword evidence="3" id="KW-0028">Amino-acid biosynthesis</keyword>
<feature type="binding site" evidence="3">
    <location>
        <position position="227"/>
    </location>
    <ligand>
        <name>Mg(2+)</name>
        <dbReference type="ChEBI" id="CHEBI:18420"/>
        <label>1</label>
    </ligand>
</feature>
<sequence length="338" mass="36105">MSVSDLGGVFTSLYQRKSLTNAQVTALFTAIAQGELSIAQLSAALIALKMKPESAREIASAARFCLQLHPKPCAPLCYDNCGTGGDGMDSINVSTISALVCASMGVPMAKHGNKSSSNAGGSADLLEFLGVNIAMHTHQALICLQRTNFTFLFAPLYYPNFAHVAKVRKELKTRTIFNLIGPLINPLAPKAQLLGVYDSKFCLPLARALRKLGVNCALVVHGAGLDEIAVHGDTLVCELQGKEIKQYTLSPKDFGLKPCTLEALRSQSLQMSAHICLELLQGRGSYAHQASIAANSAGLLYLAGKATSFKEGVEMALAHLKSAQAYTHLQHIIKNSHV</sequence>
<comment type="cofactor">
    <cofactor evidence="3">
        <name>Mg(2+)</name>
        <dbReference type="ChEBI" id="CHEBI:18420"/>
    </cofactor>
    <text evidence="3">Binds 2 magnesium ions per monomer.</text>
</comment>
<evidence type="ECO:0000259" key="4">
    <source>
        <dbReference type="Pfam" id="PF00591"/>
    </source>
</evidence>
<proteinExistence type="inferred from homology"/>
<keyword evidence="7" id="KW-1185">Reference proteome</keyword>
<keyword evidence="3" id="KW-0057">Aromatic amino acid biosynthesis</keyword>
<evidence type="ECO:0000256" key="2">
    <source>
        <dbReference type="ARBA" id="ARBA00022679"/>
    </source>
</evidence>
<keyword evidence="2 3" id="KW-0808">Transferase</keyword>
<comment type="subunit">
    <text evidence="3">Homodimer.</text>
</comment>
<feature type="binding site" evidence="3">
    <location>
        <position position="168"/>
    </location>
    <ligand>
        <name>anthranilate</name>
        <dbReference type="ChEBI" id="CHEBI:16567"/>
        <label>2</label>
    </ligand>
</feature>
<feature type="domain" description="Glycosyl transferase family 3" evidence="4">
    <location>
        <begin position="78"/>
        <end position="325"/>
    </location>
</feature>
<dbReference type="NCBIfam" id="TIGR01245">
    <property type="entry name" value="trpD"/>
    <property type="match status" value="1"/>
</dbReference>
<dbReference type="InterPro" id="IPR036320">
    <property type="entry name" value="Glycosyl_Trfase_fam3_N_dom_sf"/>
</dbReference>
<dbReference type="EC" id="2.4.2.18" evidence="3"/>
<comment type="caution">
    <text evidence="3">Lacks conserved residue(s) required for the propagation of feature annotation.</text>
</comment>
<feature type="binding site" evidence="3">
    <location>
        <position position="94"/>
    </location>
    <ligand>
        <name>Mg(2+)</name>
        <dbReference type="ChEBI" id="CHEBI:18420"/>
        <label>1</label>
    </ligand>
</feature>
<protein>
    <recommendedName>
        <fullName evidence="3">Anthranilate phosphoribosyltransferase</fullName>
        <ecNumber evidence="3">2.4.2.18</ecNumber>
    </recommendedName>
</protein>
<dbReference type="InterPro" id="IPR000312">
    <property type="entry name" value="Glycosyl_Trfase_fam3"/>
</dbReference>
<feature type="binding site" evidence="3">
    <location>
        <position position="226"/>
    </location>
    <ligand>
        <name>Mg(2+)</name>
        <dbReference type="ChEBI" id="CHEBI:18420"/>
        <label>2</label>
    </ligand>
</feature>
<feature type="binding site" evidence="3">
    <location>
        <position position="90"/>
    </location>
    <ligand>
        <name>5-phospho-alpha-D-ribose 1-diphosphate</name>
        <dbReference type="ChEBI" id="CHEBI:58017"/>
    </ligand>
</feature>